<feature type="compositionally biased region" description="Basic and acidic residues" evidence="2">
    <location>
        <begin position="64"/>
        <end position="79"/>
    </location>
</feature>
<feature type="signal peptide" evidence="3">
    <location>
        <begin position="1"/>
        <end position="29"/>
    </location>
</feature>
<organism evidence="4 5">
    <name type="scientific">Roseibium porphyridii</name>
    <dbReference type="NCBI Taxonomy" id="2866279"/>
    <lineage>
        <taxon>Bacteria</taxon>
        <taxon>Pseudomonadati</taxon>
        <taxon>Pseudomonadota</taxon>
        <taxon>Alphaproteobacteria</taxon>
        <taxon>Hyphomicrobiales</taxon>
        <taxon>Stappiaceae</taxon>
        <taxon>Roseibium</taxon>
    </lineage>
</organism>
<sequence length="227" mass="24917">MIDKQCLNGVIACLLAGQLAAMSVLPAGAAVSPRDANHEKVKTERLGNYILLAQYNDSYSDSSPEDRTSYTGDNERDPRLAATGGYSDTVTRGVARLIVDGGKECENDTRPEYRLDCLAVNFGRIASTIERRPNYQQAGQELRRLSRKLKAIRTKYADPAAPKVTKKRRTYRAVSKANLAQANREAAAAIDETVTKLLRSAGNSEKRKTHYAQIATAVGSTKRLLRS</sequence>
<dbReference type="EMBL" id="CP120863">
    <property type="protein sequence ID" value="WFE91048.1"/>
    <property type="molecule type" value="Genomic_DNA"/>
</dbReference>
<dbReference type="RefSeq" id="WP_173005910.1">
    <property type="nucleotide sequence ID" value="NZ_CP120863.1"/>
</dbReference>
<keyword evidence="5" id="KW-1185">Reference proteome</keyword>
<feature type="chain" id="PRO_5045583952" evidence="3">
    <location>
        <begin position="30"/>
        <end position="227"/>
    </location>
</feature>
<keyword evidence="3" id="KW-0732">Signal</keyword>
<name>A0ABY8F6C5_9HYPH</name>
<evidence type="ECO:0000256" key="2">
    <source>
        <dbReference type="SAM" id="MobiDB-lite"/>
    </source>
</evidence>
<evidence type="ECO:0000313" key="4">
    <source>
        <dbReference type="EMBL" id="WFE91048.1"/>
    </source>
</evidence>
<feature type="region of interest" description="Disordered" evidence="2">
    <location>
        <begin position="58"/>
        <end position="86"/>
    </location>
</feature>
<accession>A0ABY8F6C5</accession>
<proteinExistence type="predicted"/>
<evidence type="ECO:0000256" key="3">
    <source>
        <dbReference type="SAM" id="SignalP"/>
    </source>
</evidence>
<reference evidence="4 5" key="1">
    <citation type="submission" date="2023-03" db="EMBL/GenBank/DDBJ databases">
        <title>Roseibium porphyridii sp. nov. and Roseibium rhodosorbium sp. nov. isolated from marine algae, Porphyridium cruentum and Rhodosorus marinus, respectively.</title>
        <authorList>
            <person name="Lee M.W."/>
            <person name="Choi B.J."/>
            <person name="Lee J.K."/>
            <person name="Choi D.G."/>
            <person name="Baek J.H."/>
            <person name="Bayburt H."/>
            <person name="Kim J.M."/>
            <person name="Han D.M."/>
            <person name="Kim K.H."/>
            <person name="Jeon C.O."/>
        </authorList>
    </citation>
    <scope>NUCLEOTIDE SEQUENCE [LARGE SCALE GENOMIC DNA]</scope>
    <source>
        <strain evidence="4 5">KMA01</strain>
    </source>
</reference>
<evidence type="ECO:0000256" key="1">
    <source>
        <dbReference type="SAM" id="Coils"/>
    </source>
</evidence>
<keyword evidence="1" id="KW-0175">Coiled coil</keyword>
<evidence type="ECO:0000313" key="5">
    <source>
        <dbReference type="Proteomes" id="UP001209803"/>
    </source>
</evidence>
<feature type="coiled-coil region" evidence="1">
    <location>
        <begin position="135"/>
        <end position="192"/>
    </location>
</feature>
<dbReference type="Proteomes" id="UP001209803">
    <property type="component" value="Chromosome"/>
</dbReference>
<gene>
    <name evidence="4" type="ORF">K1718_06765</name>
</gene>
<protein>
    <submittedName>
        <fullName evidence="4">Uncharacterized protein</fullName>
    </submittedName>
</protein>